<evidence type="ECO:0000259" key="7">
    <source>
        <dbReference type="Pfam" id="PF00155"/>
    </source>
</evidence>
<dbReference type="CDD" id="cd00609">
    <property type="entry name" value="AAT_like"/>
    <property type="match status" value="1"/>
</dbReference>
<comment type="similarity">
    <text evidence="2">Belongs to the class-I pyridoxal-phosphate-dependent aminotransferase family.</text>
</comment>
<dbReference type="InterPro" id="IPR015424">
    <property type="entry name" value="PyrdxlP-dep_Trfase"/>
</dbReference>
<comment type="cofactor">
    <cofactor evidence="1">
        <name>pyridoxal 5'-phosphate</name>
        <dbReference type="ChEBI" id="CHEBI:597326"/>
    </cofactor>
</comment>
<dbReference type="GO" id="GO:0008483">
    <property type="term" value="F:transaminase activity"/>
    <property type="evidence" value="ECO:0007669"/>
    <property type="project" value="UniProtKB-KW"/>
</dbReference>
<dbReference type="SUPFAM" id="SSF53383">
    <property type="entry name" value="PLP-dependent transferases"/>
    <property type="match status" value="1"/>
</dbReference>
<dbReference type="InterPro" id="IPR050859">
    <property type="entry name" value="Class-I_PLP-dep_aminotransf"/>
</dbReference>
<gene>
    <name evidence="8" type="ORF">ENP34_04950</name>
</gene>
<reference evidence="8" key="1">
    <citation type="journal article" date="2020" name="mSystems">
        <title>Genome- and Community-Level Interaction Insights into Carbon Utilization and Element Cycling Functions of Hydrothermarchaeota in Hydrothermal Sediment.</title>
        <authorList>
            <person name="Zhou Z."/>
            <person name="Liu Y."/>
            <person name="Xu W."/>
            <person name="Pan J."/>
            <person name="Luo Z.H."/>
            <person name="Li M."/>
        </authorList>
    </citation>
    <scope>NUCLEOTIDE SEQUENCE [LARGE SCALE GENOMIC DNA]</scope>
    <source>
        <strain evidence="8">SpSt-210</strain>
    </source>
</reference>
<feature type="domain" description="Aminotransferase class I/classII large" evidence="7">
    <location>
        <begin position="34"/>
        <end position="386"/>
    </location>
</feature>
<keyword evidence="5 8" id="KW-0808">Transferase</keyword>
<dbReference type="GO" id="GO:0030170">
    <property type="term" value="F:pyridoxal phosphate binding"/>
    <property type="evidence" value="ECO:0007669"/>
    <property type="project" value="InterPro"/>
</dbReference>
<comment type="subunit">
    <text evidence="3">Homodimer.</text>
</comment>
<keyword evidence="6" id="KW-0663">Pyridoxal phosphate</keyword>
<name>A0A831X175_9BACT</name>
<evidence type="ECO:0000256" key="4">
    <source>
        <dbReference type="ARBA" id="ARBA00022576"/>
    </source>
</evidence>
<dbReference type="InterPro" id="IPR015421">
    <property type="entry name" value="PyrdxlP-dep_Trfase_major"/>
</dbReference>
<evidence type="ECO:0000256" key="1">
    <source>
        <dbReference type="ARBA" id="ARBA00001933"/>
    </source>
</evidence>
<evidence type="ECO:0000256" key="5">
    <source>
        <dbReference type="ARBA" id="ARBA00022679"/>
    </source>
</evidence>
<protein>
    <submittedName>
        <fullName evidence="8">PLP-dependent aminotransferase family protein</fullName>
    </submittedName>
</protein>
<accession>A0A831X175</accession>
<dbReference type="PANTHER" id="PTHR42790:SF19">
    <property type="entry name" value="KYNURENINE_ALPHA-AMINOADIPATE AMINOTRANSFERASE, MITOCHONDRIAL"/>
    <property type="match status" value="1"/>
</dbReference>
<dbReference type="Gene3D" id="3.40.640.10">
    <property type="entry name" value="Type I PLP-dependent aspartate aminotransferase-like (Major domain)"/>
    <property type="match status" value="1"/>
</dbReference>
<dbReference type="Gene3D" id="3.90.1150.10">
    <property type="entry name" value="Aspartate Aminotransferase, domain 1"/>
    <property type="match status" value="1"/>
</dbReference>
<evidence type="ECO:0000256" key="2">
    <source>
        <dbReference type="ARBA" id="ARBA00007441"/>
    </source>
</evidence>
<evidence type="ECO:0000313" key="8">
    <source>
        <dbReference type="EMBL" id="HEG90776.1"/>
    </source>
</evidence>
<dbReference type="Pfam" id="PF00155">
    <property type="entry name" value="Aminotran_1_2"/>
    <property type="match status" value="1"/>
</dbReference>
<dbReference type="AlphaFoldDB" id="A0A831X175"/>
<evidence type="ECO:0000256" key="6">
    <source>
        <dbReference type="ARBA" id="ARBA00022898"/>
    </source>
</evidence>
<organism evidence="8">
    <name type="scientific">Thermorudis peleae</name>
    <dbReference type="NCBI Taxonomy" id="1382356"/>
    <lineage>
        <taxon>Bacteria</taxon>
        <taxon>Pseudomonadati</taxon>
        <taxon>Thermomicrobiota</taxon>
        <taxon>Thermomicrobia</taxon>
        <taxon>Thermomicrobia incertae sedis</taxon>
        <taxon>Thermorudis</taxon>
    </lineage>
</organism>
<keyword evidence="4 8" id="KW-0032">Aminotransferase</keyword>
<proteinExistence type="inferred from homology"/>
<dbReference type="InterPro" id="IPR015422">
    <property type="entry name" value="PyrdxlP-dep_Trfase_small"/>
</dbReference>
<dbReference type="EMBL" id="DSIY01000116">
    <property type="protein sequence ID" value="HEG90776.1"/>
    <property type="molecule type" value="Genomic_DNA"/>
</dbReference>
<dbReference type="InterPro" id="IPR004839">
    <property type="entry name" value="Aminotransferase_I/II_large"/>
</dbReference>
<evidence type="ECO:0000256" key="3">
    <source>
        <dbReference type="ARBA" id="ARBA00011738"/>
    </source>
</evidence>
<dbReference type="PANTHER" id="PTHR42790">
    <property type="entry name" value="AMINOTRANSFERASE"/>
    <property type="match status" value="1"/>
</dbReference>
<comment type="caution">
    <text evidence="8">The sequence shown here is derived from an EMBL/GenBank/DDBJ whole genome shotgun (WGS) entry which is preliminary data.</text>
</comment>
<dbReference type="GO" id="GO:1901605">
    <property type="term" value="P:alpha-amino acid metabolic process"/>
    <property type="evidence" value="ECO:0007669"/>
    <property type="project" value="TreeGrafter"/>
</dbReference>
<dbReference type="FunFam" id="3.40.640.10:FF:000053">
    <property type="entry name" value="Aminotransferase, class I"/>
    <property type="match status" value="1"/>
</dbReference>
<sequence>MSLPWDRLLAERAARIRPSLLVDFDRLPSSADLVLFSGGAPPLECLPAERIAGALAEAWRAEPEALWYGESQGHEPLRVAIAERMRRRGAAVEPEEIIITNGSQQGIDLIARLLLEPGDRVVVESPTYFGALQVFEPFAVEICTVPLDDRGMLVEALERVLAARPRPKLIYTVPTFQNPAGVTLDLERRQALVALAERYGVPIVEDDPYGELWFDRPPPPPLRALHPDVLYLGTFSKTLAPGLRIGWLVAPRRLMKLLVDTKEGIDIQADRLLQRALARVLEGDWFERHLETARANYRERCALLLRCLERELAGLATWNAPGGGFFVWVTLPDGVDTDTLLVECARRGAAYIPGSAFYPDGAPRPSFRLGFTTLSTARLEEGMARLGLAIRAAVQPSLA</sequence>